<organism evidence="1 2">
    <name type="scientific">Heyndrickxia camelliae</name>
    <dbReference type="NCBI Taxonomy" id="1707093"/>
    <lineage>
        <taxon>Bacteria</taxon>
        <taxon>Bacillati</taxon>
        <taxon>Bacillota</taxon>
        <taxon>Bacilli</taxon>
        <taxon>Bacillales</taxon>
        <taxon>Bacillaceae</taxon>
        <taxon>Heyndrickxia</taxon>
    </lineage>
</organism>
<proteinExistence type="predicted"/>
<accession>A0A2N3LKU5</accession>
<sequence length="84" mass="9814">MIINIDIHLKLEDEYYQKGGRFSTLSPFNGANDAAKYAYIYIKQIKREHGNKEVEIEKVIYEGTVDITVEVQKLYRNGNLYLVK</sequence>
<reference evidence="1 2" key="1">
    <citation type="submission" date="2017-11" db="EMBL/GenBank/DDBJ databases">
        <title>Bacillus camelliae sp. nov., isolated from pu'er tea.</title>
        <authorList>
            <person name="Niu L."/>
        </authorList>
    </citation>
    <scope>NUCLEOTIDE SEQUENCE [LARGE SCALE GENOMIC DNA]</scope>
    <source>
        <strain evidence="1 2">7578-1</strain>
    </source>
</reference>
<dbReference type="Proteomes" id="UP000233440">
    <property type="component" value="Unassembled WGS sequence"/>
</dbReference>
<name>A0A2N3LKU5_9BACI</name>
<dbReference type="AlphaFoldDB" id="A0A2N3LKU5"/>
<gene>
    <name evidence="1" type="ORF">CWO92_10820</name>
</gene>
<comment type="caution">
    <text evidence="1">The sequence shown here is derived from an EMBL/GenBank/DDBJ whole genome shotgun (WGS) entry which is preliminary data.</text>
</comment>
<keyword evidence="2" id="KW-1185">Reference proteome</keyword>
<dbReference type="EMBL" id="PIQO01000006">
    <property type="protein sequence ID" value="PKR85236.1"/>
    <property type="molecule type" value="Genomic_DNA"/>
</dbReference>
<protein>
    <submittedName>
        <fullName evidence="1">Uncharacterized protein</fullName>
    </submittedName>
</protein>
<evidence type="ECO:0000313" key="1">
    <source>
        <dbReference type="EMBL" id="PKR85236.1"/>
    </source>
</evidence>
<dbReference type="RefSeq" id="WP_101354212.1">
    <property type="nucleotide sequence ID" value="NZ_PIQO01000006.1"/>
</dbReference>
<evidence type="ECO:0000313" key="2">
    <source>
        <dbReference type="Proteomes" id="UP000233440"/>
    </source>
</evidence>
<dbReference type="OrthoDB" id="2916656at2"/>